<protein>
    <recommendedName>
        <fullName evidence="2">ABM domain-containing protein</fullName>
    </recommendedName>
</protein>
<proteinExistence type="predicted"/>
<evidence type="ECO:0000313" key="1">
    <source>
        <dbReference type="EMBL" id="CAA9446777.1"/>
    </source>
</evidence>
<organism evidence="1">
    <name type="scientific">uncultured Rubrobacteraceae bacterium</name>
    <dbReference type="NCBI Taxonomy" id="349277"/>
    <lineage>
        <taxon>Bacteria</taxon>
        <taxon>Bacillati</taxon>
        <taxon>Actinomycetota</taxon>
        <taxon>Rubrobacteria</taxon>
        <taxon>Rubrobacterales</taxon>
        <taxon>Rubrobacteraceae</taxon>
        <taxon>environmental samples</taxon>
    </lineage>
</organism>
<gene>
    <name evidence="1" type="ORF">AVDCRST_MAG37-1907</name>
</gene>
<sequence length="155" mass="17720">MAEERLIPNRQAPGAMDIAARGPRSPCDYLATQVSLVPCVWWKRLLPAFRKREEGGEEMHHLQIEHPVSDFDTWKGAFDSFADFRQHSGVRRYRVLQPTDDPNYVIIELEFDSSSEAESFLAALQRNVWSSREAAPALRGEPQTCIVEAVEVEEY</sequence>
<name>A0A6J4QUE2_9ACTN</name>
<reference evidence="1" key="1">
    <citation type="submission" date="2020-02" db="EMBL/GenBank/DDBJ databases">
        <authorList>
            <person name="Meier V. D."/>
        </authorList>
    </citation>
    <scope>NUCLEOTIDE SEQUENCE</scope>
    <source>
        <strain evidence="1">AVDCRST_MAG37</strain>
    </source>
</reference>
<evidence type="ECO:0008006" key="2">
    <source>
        <dbReference type="Google" id="ProtNLM"/>
    </source>
</evidence>
<accession>A0A6J4QUE2</accession>
<dbReference type="EMBL" id="CADCVD010000089">
    <property type="protein sequence ID" value="CAA9446777.1"/>
    <property type="molecule type" value="Genomic_DNA"/>
</dbReference>
<dbReference type="AlphaFoldDB" id="A0A6J4QUE2"/>